<name>A0A2N3W985_9PSEU</name>
<dbReference type="EMBL" id="PJMY01000003">
    <property type="protein sequence ID" value="PKV90438.1"/>
    <property type="molecule type" value="Genomic_DNA"/>
</dbReference>
<dbReference type="InterPro" id="IPR021555">
    <property type="entry name" value="DUF3000"/>
</dbReference>
<accession>A0A2N3W985</accession>
<evidence type="ECO:0000313" key="2">
    <source>
        <dbReference type="Proteomes" id="UP000233750"/>
    </source>
</evidence>
<dbReference type="Pfam" id="PF11452">
    <property type="entry name" value="DUF3000"/>
    <property type="match status" value="1"/>
</dbReference>
<keyword evidence="2" id="KW-1185">Reference proteome</keyword>
<dbReference type="AlphaFoldDB" id="A0A2N3W985"/>
<organism evidence="1 2">
    <name type="scientific">Amycolatopsis echigonensis</name>
    <dbReference type="NCBI Taxonomy" id="2576905"/>
    <lineage>
        <taxon>Bacteria</taxon>
        <taxon>Bacillati</taxon>
        <taxon>Actinomycetota</taxon>
        <taxon>Actinomycetes</taxon>
        <taxon>Pseudonocardiales</taxon>
        <taxon>Pseudonocardiaceae</taxon>
        <taxon>Amycolatopsis</taxon>
    </lineage>
</organism>
<sequence length="236" mass="25119">MRGPVCAGAECAEGGALGQRRPEPLRGSRVGLARRACVRNGASPPYSRCVTAMTPVPDLFREAVAALQAVRPRPEIRLETMRAPQRLAPWSYALSCDVSGPADVLASGRLVLLHDPDGQEGWDGVLRLVMYVRAELDRELATDPFLPAVGWSWLTDALEASGASWKALGGTVTETSSARFGDISGPARTDDLELRASWTPTDAALGPHGLAFCQVMASVVGLPPVGVTLFEQRQSS</sequence>
<evidence type="ECO:0008006" key="3">
    <source>
        <dbReference type="Google" id="ProtNLM"/>
    </source>
</evidence>
<evidence type="ECO:0000313" key="1">
    <source>
        <dbReference type="EMBL" id="PKV90438.1"/>
    </source>
</evidence>
<dbReference type="Proteomes" id="UP000233750">
    <property type="component" value="Unassembled WGS sequence"/>
</dbReference>
<reference evidence="1 2" key="1">
    <citation type="submission" date="2017-12" db="EMBL/GenBank/DDBJ databases">
        <title>Sequencing the genomes of 1000 Actinobacteria strains.</title>
        <authorList>
            <person name="Klenk H.-P."/>
        </authorList>
    </citation>
    <scope>NUCLEOTIDE SEQUENCE [LARGE SCALE GENOMIC DNA]</scope>
    <source>
        <strain evidence="1 2">DSM 45165</strain>
    </source>
</reference>
<protein>
    <recommendedName>
        <fullName evidence="3">DUF3000 family protein</fullName>
    </recommendedName>
</protein>
<comment type="caution">
    <text evidence="1">The sequence shown here is derived from an EMBL/GenBank/DDBJ whole genome shotgun (WGS) entry which is preliminary data.</text>
</comment>
<proteinExistence type="predicted"/>
<gene>
    <name evidence="1" type="ORF">ATK30_1184</name>
</gene>